<accession>A0ACC1JHQ7</accession>
<dbReference type="EMBL" id="JANBPW010000009">
    <property type="protein sequence ID" value="KAJ1951508.1"/>
    <property type="molecule type" value="Genomic_DNA"/>
</dbReference>
<evidence type="ECO:0000313" key="1">
    <source>
        <dbReference type="EMBL" id="KAJ1951508.1"/>
    </source>
</evidence>
<organism evidence="1 2">
    <name type="scientific">Linderina macrospora</name>
    <dbReference type="NCBI Taxonomy" id="4868"/>
    <lineage>
        <taxon>Eukaryota</taxon>
        <taxon>Fungi</taxon>
        <taxon>Fungi incertae sedis</taxon>
        <taxon>Zoopagomycota</taxon>
        <taxon>Kickxellomycotina</taxon>
        <taxon>Kickxellomycetes</taxon>
        <taxon>Kickxellales</taxon>
        <taxon>Kickxellaceae</taxon>
        <taxon>Linderina</taxon>
    </lineage>
</organism>
<name>A0ACC1JHQ7_9FUNG</name>
<dbReference type="Proteomes" id="UP001150603">
    <property type="component" value="Unassembled WGS sequence"/>
</dbReference>
<sequence length="312" mass="35272">MADTHKRGNLVKSIGDYLDKYELDGAEIDWEYPGRQGSKCNKYSSQDSANLMRFLHALRAHLHARFPDEQKLISLAVRVTPFDDSQGPMKDVSPFAEFVDYASIMAFDINGVWANTTGPNAPLRFTHNRGLPFSYTQAIDQWLEAKWPADKLVAGVPFYGRSLTTREVIAAKDGVDMYVPFSNEVPQGDLDDALWYDVCENVNSMSGIWNYRHLRDQGLLRSVNSTGEDWVRIWDKGSETPWLYNPRLRRMISYDDQESIARKVEYAKSKGIKGMMAWALHGDYQNELIGTVGGIGPLCRGEKTSNDQAASQ</sequence>
<keyword evidence="2" id="KW-1185">Reference proteome</keyword>
<comment type="caution">
    <text evidence="1">The sequence shown here is derived from an EMBL/GenBank/DDBJ whole genome shotgun (WGS) entry which is preliminary data.</text>
</comment>
<gene>
    <name evidence="1" type="ORF">FBU59_000119</name>
</gene>
<reference evidence="1" key="1">
    <citation type="submission" date="2022-07" db="EMBL/GenBank/DDBJ databases">
        <title>Phylogenomic reconstructions and comparative analyses of Kickxellomycotina fungi.</title>
        <authorList>
            <person name="Reynolds N.K."/>
            <person name="Stajich J.E."/>
            <person name="Barry K."/>
            <person name="Grigoriev I.V."/>
            <person name="Crous P."/>
            <person name="Smith M.E."/>
        </authorList>
    </citation>
    <scope>NUCLEOTIDE SEQUENCE</scope>
    <source>
        <strain evidence="1">NRRL 5244</strain>
    </source>
</reference>
<proteinExistence type="predicted"/>
<protein>
    <submittedName>
        <fullName evidence="1">Uncharacterized protein</fullName>
    </submittedName>
</protein>
<evidence type="ECO:0000313" key="2">
    <source>
        <dbReference type="Proteomes" id="UP001150603"/>
    </source>
</evidence>